<dbReference type="AlphaFoldDB" id="A0A917HWV4"/>
<feature type="domain" description="Peptidase S8/S53" evidence="6">
    <location>
        <begin position="76"/>
        <end position="501"/>
    </location>
</feature>
<dbReference type="GO" id="GO:0004252">
    <property type="term" value="F:serine-type endopeptidase activity"/>
    <property type="evidence" value="ECO:0007669"/>
    <property type="project" value="UniProtKB-UniRule"/>
</dbReference>
<reference evidence="7" key="1">
    <citation type="journal article" date="2014" name="Int. J. Syst. Evol. Microbiol.">
        <title>Complete genome sequence of Corynebacterium casei LMG S-19264T (=DSM 44701T), isolated from a smear-ripened cheese.</title>
        <authorList>
            <consortium name="US DOE Joint Genome Institute (JGI-PGF)"/>
            <person name="Walter F."/>
            <person name="Albersmeier A."/>
            <person name="Kalinowski J."/>
            <person name="Ruckert C."/>
        </authorList>
    </citation>
    <scope>NUCLEOTIDE SEQUENCE</scope>
    <source>
        <strain evidence="7">CGMCC 1.15763</strain>
    </source>
</reference>
<dbReference type="InterPro" id="IPR036852">
    <property type="entry name" value="Peptidase_S8/S53_dom_sf"/>
</dbReference>
<proteinExistence type="inferred from homology"/>
<dbReference type="SUPFAM" id="SSF52743">
    <property type="entry name" value="Subtilisin-like"/>
    <property type="match status" value="1"/>
</dbReference>
<dbReference type="PRINTS" id="PR00723">
    <property type="entry name" value="SUBTILISIN"/>
</dbReference>
<feature type="active site" description="Charge relay system" evidence="5">
    <location>
        <position position="306"/>
    </location>
</feature>
<evidence type="ECO:0000256" key="4">
    <source>
        <dbReference type="ARBA" id="ARBA00022825"/>
    </source>
</evidence>
<dbReference type="GO" id="GO:0006508">
    <property type="term" value="P:proteolysis"/>
    <property type="evidence" value="ECO:0007669"/>
    <property type="project" value="UniProtKB-KW"/>
</dbReference>
<dbReference type="InterPro" id="IPR015500">
    <property type="entry name" value="Peptidase_S8_subtilisin-rel"/>
</dbReference>
<dbReference type="Proteomes" id="UP000633278">
    <property type="component" value="Unassembled WGS sequence"/>
</dbReference>
<evidence type="ECO:0000256" key="5">
    <source>
        <dbReference type="PROSITE-ProRule" id="PRU01240"/>
    </source>
</evidence>
<keyword evidence="2 5" id="KW-0645">Protease</keyword>
<dbReference type="InterPro" id="IPR050131">
    <property type="entry name" value="Peptidase_S8_subtilisin-like"/>
</dbReference>
<dbReference type="RefSeq" id="WP_188598192.1">
    <property type="nucleotide sequence ID" value="NZ_BMJW01000001.1"/>
</dbReference>
<comment type="caution">
    <text evidence="7">The sequence shown here is derived from an EMBL/GenBank/DDBJ whole genome shotgun (WGS) entry which is preliminary data.</text>
</comment>
<dbReference type="InterPro" id="IPR000209">
    <property type="entry name" value="Peptidase_S8/S53_dom"/>
</dbReference>
<feature type="active site" description="Charge relay system" evidence="5">
    <location>
        <position position="467"/>
    </location>
</feature>
<dbReference type="PROSITE" id="PS51257">
    <property type="entry name" value="PROKAR_LIPOPROTEIN"/>
    <property type="match status" value="1"/>
</dbReference>
<evidence type="ECO:0000313" key="7">
    <source>
        <dbReference type="EMBL" id="GGG94756.1"/>
    </source>
</evidence>
<evidence type="ECO:0000256" key="3">
    <source>
        <dbReference type="ARBA" id="ARBA00022801"/>
    </source>
</evidence>
<name>A0A917HWV4_9FLAO</name>
<evidence type="ECO:0000259" key="6">
    <source>
        <dbReference type="Pfam" id="PF00082"/>
    </source>
</evidence>
<organism evidence="7 8">
    <name type="scientific">Polaribacter pacificus</name>
    <dbReference type="NCBI Taxonomy" id="1775173"/>
    <lineage>
        <taxon>Bacteria</taxon>
        <taxon>Pseudomonadati</taxon>
        <taxon>Bacteroidota</taxon>
        <taxon>Flavobacteriia</taxon>
        <taxon>Flavobacteriales</taxon>
        <taxon>Flavobacteriaceae</taxon>
    </lineage>
</organism>
<keyword evidence="3 5" id="KW-0378">Hydrolase</keyword>
<sequence>MKKNKLFFAFFIVLITSCKKEKAYTPISDQTFVKEKKLELTEFETQNWHLKDIEIDSIPGISLQRAKDSLLTGKKGKEVIVAILDSKIDINHESLKDYIWKNPKEIPNNGIDDDQNGYIDDVHGWNFLGNQKGENTNYTSYEYTRILKKYDHLFKDKKEVDITSKDSLLFNLYTRAKKAYDKRMKYTESQLKYANNLLKYRADLEKGLLKYFPNNQYTKKDLDSLKKIYPDDKELHRYTLIYTNFMKPKYSQKSMELGKLKAQERIDKLLNLSYNERELIGDDLEDINETNYGNNIVDDYLGLFVHATEVSSVITSFKLDNVKIMPIPIFTNGEVTDKDLALAIRYAVDNGASIINMSFSKSLSLHENWLEDAFKYAENHNVLIVTSSGNSYINLNNSETVYPTDYFDNKEISNNFLKIGSTSQKLTKNFVSSYSNYGNKHVDVFAPGENLYVAFPNNKYKYDSGTSLSSATVAGVAALVYSYYPDLTVSQIKDIIINSSVKYNIDVEIKVGKEKTLAPFSSLSKSGGIVNAYNALIMADSISKN</sequence>
<dbReference type="PANTHER" id="PTHR43806">
    <property type="entry name" value="PEPTIDASE S8"/>
    <property type="match status" value="1"/>
</dbReference>
<reference evidence="7" key="2">
    <citation type="submission" date="2020-09" db="EMBL/GenBank/DDBJ databases">
        <authorList>
            <person name="Sun Q."/>
            <person name="Zhou Y."/>
        </authorList>
    </citation>
    <scope>NUCLEOTIDE SEQUENCE</scope>
    <source>
        <strain evidence="7">CGMCC 1.15763</strain>
    </source>
</reference>
<dbReference type="Gene3D" id="3.40.50.200">
    <property type="entry name" value="Peptidase S8/S53 domain"/>
    <property type="match status" value="2"/>
</dbReference>
<dbReference type="PANTHER" id="PTHR43806:SF11">
    <property type="entry name" value="CEREVISIN-RELATED"/>
    <property type="match status" value="1"/>
</dbReference>
<dbReference type="PROSITE" id="PS51892">
    <property type="entry name" value="SUBTILASE"/>
    <property type="match status" value="1"/>
</dbReference>
<feature type="active site" description="Charge relay system" evidence="5">
    <location>
        <position position="85"/>
    </location>
</feature>
<dbReference type="EMBL" id="BMJW01000001">
    <property type="protein sequence ID" value="GGG94756.1"/>
    <property type="molecule type" value="Genomic_DNA"/>
</dbReference>
<gene>
    <name evidence="7" type="ORF">GCM10011416_10220</name>
</gene>
<evidence type="ECO:0000256" key="2">
    <source>
        <dbReference type="ARBA" id="ARBA00022670"/>
    </source>
</evidence>
<keyword evidence="4 5" id="KW-0720">Serine protease</keyword>
<accession>A0A917HWV4</accession>
<dbReference type="Pfam" id="PF00082">
    <property type="entry name" value="Peptidase_S8"/>
    <property type="match status" value="1"/>
</dbReference>
<protein>
    <submittedName>
        <fullName evidence="7">Peptidase S8</fullName>
    </submittedName>
</protein>
<keyword evidence="8" id="KW-1185">Reference proteome</keyword>
<comment type="similarity">
    <text evidence="1 5">Belongs to the peptidase S8 family.</text>
</comment>
<evidence type="ECO:0000313" key="8">
    <source>
        <dbReference type="Proteomes" id="UP000633278"/>
    </source>
</evidence>
<evidence type="ECO:0000256" key="1">
    <source>
        <dbReference type="ARBA" id="ARBA00011073"/>
    </source>
</evidence>